<feature type="domain" description="N-terminal Ras-GEF" evidence="2">
    <location>
        <begin position="102"/>
        <end position="177"/>
    </location>
</feature>
<dbReference type="InterPro" id="IPR000651">
    <property type="entry name" value="Ras-like_Gua-exchang_fac_N"/>
</dbReference>
<accession>A0A811Y8D0</accession>
<evidence type="ECO:0000313" key="3">
    <source>
        <dbReference type="EMBL" id="CAD7670541.1"/>
    </source>
</evidence>
<dbReference type="PROSITE" id="PS50212">
    <property type="entry name" value="RASGEF_NTER"/>
    <property type="match status" value="1"/>
</dbReference>
<organism evidence="3 4">
    <name type="scientific">Nyctereutes procyonoides</name>
    <name type="common">Raccoon dog</name>
    <name type="synonym">Canis procyonoides</name>
    <dbReference type="NCBI Taxonomy" id="34880"/>
    <lineage>
        <taxon>Eukaryota</taxon>
        <taxon>Metazoa</taxon>
        <taxon>Chordata</taxon>
        <taxon>Craniata</taxon>
        <taxon>Vertebrata</taxon>
        <taxon>Euteleostomi</taxon>
        <taxon>Mammalia</taxon>
        <taxon>Eutheria</taxon>
        <taxon>Laurasiatheria</taxon>
        <taxon>Carnivora</taxon>
        <taxon>Caniformia</taxon>
        <taxon>Canidae</taxon>
        <taxon>Nyctereutes</taxon>
    </lineage>
</organism>
<sequence length="177" mass="19861">MFSCCLPTSGGSGSQEPQGCGLFQCCRHWLQHRCERVRAVISRRRQRSTRVVGCQWEEGVVCPTASRGREVPCAANRGQRRLKAACPLCPTSGCRGLGMEGHRIAPTKSSRTELLKHEVRQLMLALLRRDVISIYSFLDDYPVFATTDEVLDLLFTEYRCIVGACGDDVAVLQRWKL</sequence>
<name>A0A811Y8D0_NYCPR</name>
<comment type="caution">
    <text evidence="3">The sequence shown here is derived from an EMBL/GenBank/DDBJ whole genome shotgun (WGS) entry which is preliminary data.</text>
</comment>
<protein>
    <submittedName>
        <fullName evidence="3">(raccoon dog) hypothetical protein</fullName>
    </submittedName>
</protein>
<keyword evidence="1" id="KW-0344">Guanine-nucleotide releasing factor</keyword>
<reference evidence="3" key="1">
    <citation type="submission" date="2020-12" db="EMBL/GenBank/DDBJ databases">
        <authorList>
            <consortium name="Molecular Ecology Group"/>
        </authorList>
    </citation>
    <scope>NUCLEOTIDE SEQUENCE</scope>
    <source>
        <strain evidence="3">TBG_1078</strain>
    </source>
</reference>
<evidence type="ECO:0000313" key="4">
    <source>
        <dbReference type="Proteomes" id="UP000645828"/>
    </source>
</evidence>
<gene>
    <name evidence="3" type="ORF">NYPRO_LOCUS3336</name>
</gene>
<evidence type="ECO:0000259" key="2">
    <source>
        <dbReference type="PROSITE" id="PS50212"/>
    </source>
</evidence>
<keyword evidence="4" id="KW-1185">Reference proteome</keyword>
<dbReference type="GO" id="GO:0005085">
    <property type="term" value="F:guanyl-nucleotide exchange factor activity"/>
    <property type="evidence" value="ECO:0007669"/>
    <property type="project" value="UniProtKB-KW"/>
</dbReference>
<proteinExistence type="predicted"/>
<evidence type="ECO:0000256" key="1">
    <source>
        <dbReference type="PROSITE-ProRule" id="PRU00135"/>
    </source>
</evidence>
<dbReference type="Proteomes" id="UP000645828">
    <property type="component" value="Unassembled WGS sequence"/>
</dbReference>
<dbReference type="EMBL" id="CAJHUB010000658">
    <property type="protein sequence ID" value="CAD7670541.1"/>
    <property type="molecule type" value="Genomic_DNA"/>
</dbReference>
<dbReference type="AlphaFoldDB" id="A0A811Y8D0"/>